<dbReference type="EC" id="2.7.6.1" evidence="1"/>
<dbReference type="EMBL" id="MFFU01000034">
    <property type="protein sequence ID" value="OGF18878.1"/>
    <property type="molecule type" value="Genomic_DNA"/>
</dbReference>
<comment type="catalytic activity">
    <reaction evidence="9">
        <text>D-ribose 5-phosphate + ATP = 5-phospho-alpha-D-ribose 1-diphosphate + AMP + H(+)</text>
        <dbReference type="Rhea" id="RHEA:15609"/>
        <dbReference type="ChEBI" id="CHEBI:15378"/>
        <dbReference type="ChEBI" id="CHEBI:30616"/>
        <dbReference type="ChEBI" id="CHEBI:58017"/>
        <dbReference type="ChEBI" id="CHEBI:78346"/>
        <dbReference type="ChEBI" id="CHEBI:456215"/>
        <dbReference type="EC" id="2.7.6.1"/>
    </reaction>
</comment>
<keyword evidence="4" id="KW-0545">Nucleotide biosynthesis</keyword>
<protein>
    <recommendedName>
        <fullName evidence="1">ribose-phosphate diphosphokinase</fullName>
        <ecNumber evidence="1">2.7.6.1</ecNumber>
    </recommendedName>
</protein>
<dbReference type="NCBIfam" id="TIGR01251">
    <property type="entry name" value="ribP_PPkin"/>
    <property type="match status" value="1"/>
</dbReference>
<name>A0A1F5RWV6_9BACT</name>
<evidence type="ECO:0000259" key="10">
    <source>
        <dbReference type="Pfam" id="PF13793"/>
    </source>
</evidence>
<evidence type="ECO:0000256" key="8">
    <source>
        <dbReference type="ARBA" id="ARBA00022842"/>
    </source>
</evidence>
<evidence type="ECO:0000256" key="7">
    <source>
        <dbReference type="ARBA" id="ARBA00022840"/>
    </source>
</evidence>
<dbReference type="GO" id="GO:0006015">
    <property type="term" value="P:5-phosphoribose 1-diphosphate biosynthetic process"/>
    <property type="evidence" value="ECO:0007669"/>
    <property type="project" value="TreeGrafter"/>
</dbReference>
<dbReference type="GO" id="GO:0005524">
    <property type="term" value="F:ATP binding"/>
    <property type="evidence" value="ECO:0007669"/>
    <property type="project" value="UniProtKB-KW"/>
</dbReference>
<sequence length="321" mass="35339">MNGELYFLSGTSNFELFKKIEHRLQKSEQLKDYHPANCLISRFSDGEPRIEINDNIRGKQVYILQSTCQPVGENFLELCLMIDACFRSSAESITAVIPYFGLARQDRKKKPREPISASWAAKILKISGARRLISLDLHCGQIQGFFDGPVDNLYARPIFAERVNRENLGDIVIVTPDAGGADRARGLAVRLNNAPIAVIDKRRSRPNVAEVHHILGEVGDKHAILFDDMVDTAGTIINVAQALRVAGAKAVWALCTHAVLSGSALEDLRRSMIDKLIVTDTIPLNEAARACDKIEVVSVAPLIARAIICSHKGESISALFE</sequence>
<dbReference type="GO" id="GO:0004749">
    <property type="term" value="F:ribose phosphate diphosphokinase activity"/>
    <property type="evidence" value="ECO:0007669"/>
    <property type="project" value="UniProtKB-EC"/>
</dbReference>
<dbReference type="PANTHER" id="PTHR10210">
    <property type="entry name" value="RIBOSE-PHOSPHATE DIPHOSPHOKINASE FAMILY MEMBER"/>
    <property type="match status" value="1"/>
</dbReference>
<keyword evidence="6" id="KW-0418">Kinase</keyword>
<dbReference type="GO" id="GO:0016301">
    <property type="term" value="F:kinase activity"/>
    <property type="evidence" value="ECO:0007669"/>
    <property type="project" value="UniProtKB-KW"/>
</dbReference>
<evidence type="ECO:0000256" key="5">
    <source>
        <dbReference type="ARBA" id="ARBA00022741"/>
    </source>
</evidence>
<dbReference type="InterPro" id="IPR029057">
    <property type="entry name" value="PRTase-like"/>
</dbReference>
<accession>A0A1F5RWV6</accession>
<evidence type="ECO:0000256" key="3">
    <source>
        <dbReference type="ARBA" id="ARBA00022723"/>
    </source>
</evidence>
<dbReference type="FunFam" id="3.40.50.2020:FF:000002">
    <property type="entry name" value="Ribose-phosphate pyrophosphokinase"/>
    <property type="match status" value="1"/>
</dbReference>
<organism evidence="11 12">
    <name type="scientific">Candidatus Falkowbacteria bacterium RIFCSPHIGHO2_02_FULL_45_15</name>
    <dbReference type="NCBI Taxonomy" id="1797987"/>
    <lineage>
        <taxon>Bacteria</taxon>
        <taxon>Candidatus Falkowiibacteriota</taxon>
    </lineage>
</organism>
<dbReference type="NCBIfam" id="NF002320">
    <property type="entry name" value="PRK01259.1"/>
    <property type="match status" value="1"/>
</dbReference>
<dbReference type="InterPro" id="IPR000836">
    <property type="entry name" value="PRTase_dom"/>
</dbReference>
<comment type="caution">
    <text evidence="11">The sequence shown here is derived from an EMBL/GenBank/DDBJ whole genome shotgun (WGS) entry which is preliminary data.</text>
</comment>
<dbReference type="SUPFAM" id="SSF53271">
    <property type="entry name" value="PRTase-like"/>
    <property type="match status" value="1"/>
</dbReference>
<keyword evidence="5" id="KW-0547">Nucleotide-binding</keyword>
<dbReference type="GO" id="GO:0005737">
    <property type="term" value="C:cytoplasm"/>
    <property type="evidence" value="ECO:0007669"/>
    <property type="project" value="TreeGrafter"/>
</dbReference>
<evidence type="ECO:0000313" key="12">
    <source>
        <dbReference type="Proteomes" id="UP000177691"/>
    </source>
</evidence>
<evidence type="ECO:0000313" key="11">
    <source>
        <dbReference type="EMBL" id="OGF18878.1"/>
    </source>
</evidence>
<keyword evidence="8" id="KW-0460">Magnesium</keyword>
<dbReference type="GO" id="GO:0000287">
    <property type="term" value="F:magnesium ion binding"/>
    <property type="evidence" value="ECO:0007669"/>
    <property type="project" value="InterPro"/>
</dbReference>
<dbReference type="SMART" id="SM01400">
    <property type="entry name" value="Pribosyltran_N"/>
    <property type="match status" value="1"/>
</dbReference>
<proteinExistence type="predicted"/>
<evidence type="ECO:0000256" key="4">
    <source>
        <dbReference type="ARBA" id="ARBA00022727"/>
    </source>
</evidence>
<dbReference type="CDD" id="cd06223">
    <property type="entry name" value="PRTases_typeI"/>
    <property type="match status" value="1"/>
</dbReference>
<evidence type="ECO:0000256" key="6">
    <source>
        <dbReference type="ARBA" id="ARBA00022777"/>
    </source>
</evidence>
<keyword evidence="7" id="KW-0067">ATP-binding</keyword>
<dbReference type="PANTHER" id="PTHR10210:SF41">
    <property type="entry name" value="RIBOSE-PHOSPHATE PYROPHOSPHOKINASE 1, CHLOROPLASTIC"/>
    <property type="match status" value="1"/>
</dbReference>
<dbReference type="Pfam" id="PF14572">
    <property type="entry name" value="Pribosyl_synth"/>
    <property type="match status" value="1"/>
</dbReference>
<gene>
    <name evidence="11" type="ORF">A3D54_00110</name>
</gene>
<evidence type="ECO:0000256" key="2">
    <source>
        <dbReference type="ARBA" id="ARBA00022679"/>
    </source>
</evidence>
<dbReference type="InterPro" id="IPR005946">
    <property type="entry name" value="Rib-P_diPkinase"/>
</dbReference>
<dbReference type="GO" id="GO:0002189">
    <property type="term" value="C:ribose phosphate diphosphokinase complex"/>
    <property type="evidence" value="ECO:0007669"/>
    <property type="project" value="TreeGrafter"/>
</dbReference>
<keyword evidence="2" id="KW-0808">Transferase</keyword>
<reference evidence="11 12" key="1">
    <citation type="journal article" date="2016" name="Nat. Commun.">
        <title>Thousands of microbial genomes shed light on interconnected biogeochemical processes in an aquifer system.</title>
        <authorList>
            <person name="Anantharaman K."/>
            <person name="Brown C.T."/>
            <person name="Hug L.A."/>
            <person name="Sharon I."/>
            <person name="Castelle C.J."/>
            <person name="Probst A.J."/>
            <person name="Thomas B.C."/>
            <person name="Singh A."/>
            <person name="Wilkins M.J."/>
            <person name="Karaoz U."/>
            <person name="Brodie E.L."/>
            <person name="Williams K.H."/>
            <person name="Hubbard S.S."/>
            <person name="Banfield J.F."/>
        </authorList>
    </citation>
    <scope>NUCLEOTIDE SEQUENCE [LARGE SCALE GENOMIC DNA]</scope>
</reference>
<dbReference type="Pfam" id="PF13793">
    <property type="entry name" value="Pribosyltran_N"/>
    <property type="match status" value="1"/>
</dbReference>
<dbReference type="AlphaFoldDB" id="A0A1F5RWV6"/>
<dbReference type="InterPro" id="IPR029099">
    <property type="entry name" value="Pribosyltran_N"/>
</dbReference>
<feature type="domain" description="Ribose-phosphate pyrophosphokinase N-terminal" evidence="10">
    <location>
        <begin position="7"/>
        <end position="128"/>
    </location>
</feature>
<evidence type="ECO:0000256" key="9">
    <source>
        <dbReference type="ARBA" id="ARBA00049535"/>
    </source>
</evidence>
<keyword evidence="3" id="KW-0479">Metal-binding</keyword>
<dbReference type="GO" id="GO:0006164">
    <property type="term" value="P:purine nucleotide biosynthetic process"/>
    <property type="evidence" value="ECO:0007669"/>
    <property type="project" value="TreeGrafter"/>
</dbReference>
<evidence type="ECO:0000256" key="1">
    <source>
        <dbReference type="ARBA" id="ARBA00013247"/>
    </source>
</evidence>
<dbReference type="Gene3D" id="3.40.50.2020">
    <property type="match status" value="2"/>
</dbReference>
<dbReference type="Proteomes" id="UP000177691">
    <property type="component" value="Unassembled WGS sequence"/>
</dbReference>